<keyword evidence="1" id="KW-0808">Transferase</keyword>
<dbReference type="Pfam" id="PF13238">
    <property type="entry name" value="AAA_18"/>
    <property type="match status" value="1"/>
</dbReference>
<dbReference type="PANTHER" id="PTHR37816">
    <property type="entry name" value="YALI0E33011P"/>
    <property type="match status" value="1"/>
</dbReference>
<organism evidence="1">
    <name type="scientific">Rhizobium leguminosarum</name>
    <dbReference type="NCBI Taxonomy" id="384"/>
    <lineage>
        <taxon>Bacteria</taxon>
        <taxon>Pseudomonadati</taxon>
        <taxon>Pseudomonadota</taxon>
        <taxon>Alphaproteobacteria</taxon>
        <taxon>Hyphomicrobiales</taxon>
        <taxon>Rhizobiaceae</taxon>
        <taxon>Rhizobium/Agrobacterium group</taxon>
        <taxon>Rhizobium</taxon>
    </lineage>
</organism>
<dbReference type="AlphaFoldDB" id="A0A179BSY4"/>
<dbReference type="Gene3D" id="3.40.50.300">
    <property type="entry name" value="P-loop containing nucleotide triphosphate hydrolases"/>
    <property type="match status" value="1"/>
</dbReference>
<dbReference type="EMBL" id="LWBS01000219">
    <property type="protein sequence ID" value="OAP94271.1"/>
    <property type="molecule type" value="Genomic_DNA"/>
</dbReference>
<name>A0A179BSY4_RHILE</name>
<dbReference type="InterPro" id="IPR027417">
    <property type="entry name" value="P-loop_NTPase"/>
</dbReference>
<keyword evidence="1" id="KW-0418">Kinase</keyword>
<dbReference type="PANTHER" id="PTHR37816:SF2">
    <property type="entry name" value="DNA TOPOLOGY MODULATION PROTEIN FLAR-RELATED PROTEIN"/>
    <property type="match status" value="1"/>
</dbReference>
<gene>
    <name evidence="1" type="ORF">A4U53_22245</name>
</gene>
<reference evidence="1" key="1">
    <citation type="submission" date="2016-04" db="EMBL/GenBank/DDBJ databases">
        <title>Fast-growing isolate from the root nodules of Vavilovia formosa.</title>
        <authorList>
            <person name="Kimeklis A."/>
            <person name="Safronova V."/>
            <person name="Belimov A."/>
            <person name="Andronov E."/>
        </authorList>
    </citation>
    <scope>NUCLEOTIDE SEQUENCE [LARGE SCALE GENOMIC DNA]</scope>
    <source>
        <strain evidence="1">Vaf-46</strain>
    </source>
</reference>
<sequence>MVHIHVMGASGSGTTSLGRALAEKLDIAHLDTDDFFWLPTDPPFTMPRDADDRIRLLLDEVARHEGWVLSGSALKWGRPIEPFYDLIVFLRIDPELRMTRILAREIARYGNRIRPGGDMAVKSGEFLEWAASYDTAGPERRSLAAHEQWLETQTAPVLRLDSSLGIDDLAAELLLHPVIAARAIRRRP</sequence>
<dbReference type="SUPFAM" id="SSF52540">
    <property type="entry name" value="P-loop containing nucleoside triphosphate hydrolases"/>
    <property type="match status" value="1"/>
</dbReference>
<dbReference type="InterPro" id="IPR052922">
    <property type="entry name" value="Cytidylate_Kinase-2"/>
</dbReference>
<comment type="caution">
    <text evidence="1">The sequence shown here is derived from an EMBL/GenBank/DDBJ whole genome shotgun (WGS) entry which is preliminary data.</text>
</comment>
<proteinExistence type="predicted"/>
<evidence type="ECO:0000313" key="1">
    <source>
        <dbReference type="EMBL" id="OAP94271.1"/>
    </source>
</evidence>
<dbReference type="GO" id="GO:0016301">
    <property type="term" value="F:kinase activity"/>
    <property type="evidence" value="ECO:0007669"/>
    <property type="project" value="UniProtKB-KW"/>
</dbReference>
<protein>
    <submittedName>
        <fullName evidence="1">Adenylate kinase</fullName>
    </submittedName>
</protein>
<dbReference type="NCBIfam" id="NF004861">
    <property type="entry name" value="PRK06217.1"/>
    <property type="match status" value="1"/>
</dbReference>
<accession>A0A179BSY4</accession>
<dbReference type="eggNOG" id="COG0563">
    <property type="taxonomic scope" value="Bacteria"/>
</dbReference>